<dbReference type="InterPro" id="IPR050596">
    <property type="entry name" value="AspAT/PAT-like"/>
</dbReference>
<evidence type="ECO:0000256" key="7">
    <source>
        <dbReference type="SAM" id="Coils"/>
    </source>
</evidence>
<protein>
    <recommendedName>
        <fullName evidence="8">Aminotransferase class I/classII large domain-containing protein</fullName>
    </recommendedName>
</protein>
<comment type="subunit">
    <text evidence="3">Homodimer.</text>
</comment>
<keyword evidence="7" id="KW-0175">Coiled coil</keyword>
<dbReference type="EMBL" id="LFWV01000002">
    <property type="protein sequence ID" value="KON32430.1"/>
    <property type="molecule type" value="Genomic_DNA"/>
</dbReference>
<dbReference type="Gene3D" id="3.40.640.10">
    <property type="entry name" value="Type I PLP-dependent aspartate aminotransferase-like (Major domain)"/>
    <property type="match status" value="1"/>
</dbReference>
<accession>A0A0M0BVN6</accession>
<proteinExistence type="inferred from homology"/>
<dbReference type="GO" id="GO:0008483">
    <property type="term" value="F:transaminase activity"/>
    <property type="evidence" value="ECO:0007669"/>
    <property type="project" value="UniProtKB-KW"/>
</dbReference>
<feature type="domain" description="Aminotransferase class I/classII large" evidence="8">
    <location>
        <begin position="17"/>
        <end position="270"/>
    </location>
</feature>
<gene>
    <name evidence="9" type="ORF">AC478_00190</name>
</gene>
<dbReference type="PANTHER" id="PTHR46383">
    <property type="entry name" value="ASPARTATE AMINOTRANSFERASE"/>
    <property type="match status" value="1"/>
</dbReference>
<dbReference type="InterPro" id="IPR015422">
    <property type="entry name" value="PyrdxlP-dep_Trfase_small"/>
</dbReference>
<feature type="non-terminal residue" evidence="9">
    <location>
        <position position="282"/>
    </location>
</feature>
<dbReference type="InterPro" id="IPR015424">
    <property type="entry name" value="PyrdxlP-dep_Trfase"/>
</dbReference>
<keyword evidence="4" id="KW-0032">Aminotransferase</keyword>
<dbReference type="SUPFAM" id="SSF53383">
    <property type="entry name" value="PLP-dependent transferases"/>
    <property type="match status" value="1"/>
</dbReference>
<name>A0A0M0BVN6_9ARCH</name>
<evidence type="ECO:0000256" key="2">
    <source>
        <dbReference type="ARBA" id="ARBA00007441"/>
    </source>
</evidence>
<dbReference type="Gene3D" id="3.90.1150.10">
    <property type="entry name" value="Aspartate Aminotransferase, domain 1"/>
    <property type="match status" value="1"/>
</dbReference>
<reference evidence="10" key="1">
    <citation type="submission" date="2015-06" db="EMBL/GenBank/DDBJ databases">
        <title>New insights into the roles of widespread benthic archaea in carbon and nitrogen cycling.</title>
        <authorList>
            <person name="Lazar C.S."/>
            <person name="Baker B.J."/>
            <person name="Seitz K.W."/>
            <person name="Hyde A.S."/>
            <person name="Dick G.J."/>
            <person name="Hinrichs K.-U."/>
            <person name="Teske A.P."/>
        </authorList>
    </citation>
    <scope>NUCLEOTIDE SEQUENCE [LARGE SCALE GENOMIC DNA]</scope>
</reference>
<evidence type="ECO:0000256" key="3">
    <source>
        <dbReference type="ARBA" id="ARBA00011738"/>
    </source>
</evidence>
<dbReference type="InterPro" id="IPR015421">
    <property type="entry name" value="PyrdxlP-dep_Trfase_major"/>
</dbReference>
<feature type="coiled-coil region" evidence="7">
    <location>
        <begin position="249"/>
        <end position="280"/>
    </location>
</feature>
<evidence type="ECO:0000313" key="9">
    <source>
        <dbReference type="EMBL" id="KON32430.1"/>
    </source>
</evidence>
<evidence type="ECO:0000256" key="6">
    <source>
        <dbReference type="ARBA" id="ARBA00022898"/>
    </source>
</evidence>
<evidence type="ECO:0000256" key="5">
    <source>
        <dbReference type="ARBA" id="ARBA00022679"/>
    </source>
</evidence>
<comment type="cofactor">
    <cofactor evidence="1">
        <name>pyridoxal 5'-phosphate</name>
        <dbReference type="ChEBI" id="CHEBI:597326"/>
    </cofactor>
</comment>
<evidence type="ECO:0000256" key="4">
    <source>
        <dbReference type="ARBA" id="ARBA00022576"/>
    </source>
</evidence>
<dbReference type="GO" id="GO:0006520">
    <property type="term" value="P:amino acid metabolic process"/>
    <property type="evidence" value="ECO:0007669"/>
    <property type="project" value="InterPro"/>
</dbReference>
<dbReference type="Pfam" id="PF00155">
    <property type="entry name" value="Aminotran_1_2"/>
    <property type="match status" value="1"/>
</dbReference>
<keyword evidence="6" id="KW-0663">Pyridoxal phosphate</keyword>
<evidence type="ECO:0000256" key="1">
    <source>
        <dbReference type="ARBA" id="ARBA00001933"/>
    </source>
</evidence>
<dbReference type="GO" id="GO:0030170">
    <property type="term" value="F:pyridoxal phosphate binding"/>
    <property type="evidence" value="ECO:0007669"/>
    <property type="project" value="InterPro"/>
</dbReference>
<dbReference type="InterPro" id="IPR004839">
    <property type="entry name" value="Aminotransferase_I/II_large"/>
</dbReference>
<keyword evidence="5" id="KW-0808">Transferase</keyword>
<comment type="caution">
    <text evidence="9">The sequence shown here is derived from an EMBL/GenBank/DDBJ whole genome shotgun (WGS) entry which is preliminary data.</text>
</comment>
<sequence>MLYEINEKALKLQNEGKKVIRLNIGDPDLQTPPEIIEAAYDAMKRGKTKYSSAYGEKSLREKLASIHKVYTDNVIMTPGSKFGVFSVMYLLLKNGGNVVIPTPYWTAYALTAKTLGAETKLVKTELDSKWKIDLETLENSIDKDTRMIILNNPKNPTSNVIDPKVLDGIVRIADDKGITILSDEVYADISFVKTKSILEYGGDHILVTGFSKTFTMTGWRLGYVIANTGLVEKIAKLNQITISNVPVFIQEAALKALELRNELKEKVKQEYRERAKLACDAL</sequence>
<evidence type="ECO:0000259" key="8">
    <source>
        <dbReference type="Pfam" id="PF00155"/>
    </source>
</evidence>
<dbReference type="Proteomes" id="UP000054016">
    <property type="component" value="Unassembled WGS sequence"/>
</dbReference>
<comment type="similarity">
    <text evidence="2">Belongs to the class-I pyridoxal-phosphate-dependent aminotransferase family.</text>
</comment>
<evidence type="ECO:0000313" key="10">
    <source>
        <dbReference type="Proteomes" id="UP000054016"/>
    </source>
</evidence>
<dbReference type="PANTHER" id="PTHR46383:SF2">
    <property type="entry name" value="AMINOTRANSFERASE"/>
    <property type="match status" value="1"/>
</dbReference>
<dbReference type="CDD" id="cd00609">
    <property type="entry name" value="AAT_like"/>
    <property type="match status" value="1"/>
</dbReference>
<dbReference type="AlphaFoldDB" id="A0A0M0BVN6"/>
<organism evidence="9 10">
    <name type="scientific">miscellaneous Crenarchaeota group-1 archaeon SG8-32-3</name>
    <dbReference type="NCBI Taxonomy" id="1685125"/>
    <lineage>
        <taxon>Archaea</taxon>
        <taxon>Candidatus Bathyarchaeota</taxon>
        <taxon>MCG-1</taxon>
    </lineage>
</organism>